<protein>
    <submittedName>
        <fullName evidence="1">Uncharacterized protein</fullName>
    </submittedName>
</protein>
<dbReference type="Proteomes" id="UP000886653">
    <property type="component" value="Unassembled WGS sequence"/>
</dbReference>
<evidence type="ECO:0000313" key="1">
    <source>
        <dbReference type="EMBL" id="KAG0145657.1"/>
    </source>
</evidence>
<organism evidence="1 2">
    <name type="scientific">Cronartium quercuum f. sp. fusiforme G11</name>
    <dbReference type="NCBI Taxonomy" id="708437"/>
    <lineage>
        <taxon>Eukaryota</taxon>
        <taxon>Fungi</taxon>
        <taxon>Dikarya</taxon>
        <taxon>Basidiomycota</taxon>
        <taxon>Pucciniomycotina</taxon>
        <taxon>Pucciniomycetes</taxon>
        <taxon>Pucciniales</taxon>
        <taxon>Coleosporiaceae</taxon>
        <taxon>Cronartium</taxon>
    </lineage>
</organism>
<accession>A0A9P6TAW8</accession>
<name>A0A9P6TAW8_9BASI</name>
<gene>
    <name evidence="1" type="ORF">CROQUDRAFT_705352</name>
</gene>
<comment type="caution">
    <text evidence="1">The sequence shown here is derived from an EMBL/GenBank/DDBJ whole genome shotgun (WGS) entry which is preliminary data.</text>
</comment>
<dbReference type="AlphaFoldDB" id="A0A9P6TAW8"/>
<evidence type="ECO:0000313" key="2">
    <source>
        <dbReference type="Proteomes" id="UP000886653"/>
    </source>
</evidence>
<keyword evidence="2" id="KW-1185">Reference proteome</keyword>
<reference evidence="1" key="1">
    <citation type="submission" date="2013-11" db="EMBL/GenBank/DDBJ databases">
        <title>Genome sequence of the fusiform rust pathogen reveals effectors for host alternation and coevolution with pine.</title>
        <authorList>
            <consortium name="DOE Joint Genome Institute"/>
            <person name="Smith K."/>
            <person name="Pendleton A."/>
            <person name="Kubisiak T."/>
            <person name="Anderson C."/>
            <person name="Salamov A."/>
            <person name="Aerts A."/>
            <person name="Riley R."/>
            <person name="Clum A."/>
            <person name="Lindquist E."/>
            <person name="Ence D."/>
            <person name="Campbell M."/>
            <person name="Kronenberg Z."/>
            <person name="Feau N."/>
            <person name="Dhillon B."/>
            <person name="Hamelin R."/>
            <person name="Burleigh J."/>
            <person name="Smith J."/>
            <person name="Yandell M."/>
            <person name="Nelson C."/>
            <person name="Grigoriev I."/>
            <person name="Davis J."/>
        </authorList>
    </citation>
    <scope>NUCLEOTIDE SEQUENCE</scope>
    <source>
        <strain evidence="1">G11</strain>
    </source>
</reference>
<proteinExistence type="predicted"/>
<dbReference type="EMBL" id="MU167273">
    <property type="protein sequence ID" value="KAG0145657.1"/>
    <property type="molecule type" value="Genomic_DNA"/>
</dbReference>
<sequence length="100" mass="11484">MLFKGWSRNRIENGLDISVSCDSMDHWFNLFLTTGEFNTNPVFHLGSGRDIKLPDAQRDCALQLLKYKPTLFLDEIILPPRRMRLDSRFQNSALAVELGA</sequence>